<dbReference type="Proteomes" id="UP000807716">
    <property type="component" value="Unassembled WGS sequence"/>
</dbReference>
<reference evidence="2" key="1">
    <citation type="journal article" date="2020" name="Fungal Divers.">
        <title>Resolving the Mortierellaceae phylogeny through synthesis of multi-gene phylogenetics and phylogenomics.</title>
        <authorList>
            <person name="Vandepol N."/>
            <person name="Liber J."/>
            <person name="Desiro A."/>
            <person name="Na H."/>
            <person name="Kennedy M."/>
            <person name="Barry K."/>
            <person name="Grigoriev I.V."/>
            <person name="Miller A.N."/>
            <person name="O'Donnell K."/>
            <person name="Stajich J.E."/>
            <person name="Bonito G."/>
        </authorList>
    </citation>
    <scope>NUCLEOTIDE SEQUENCE</scope>
    <source>
        <strain evidence="2">BC1065</strain>
    </source>
</reference>
<evidence type="ECO:0000313" key="2">
    <source>
        <dbReference type="EMBL" id="KAG0265955.1"/>
    </source>
</evidence>
<dbReference type="Gene3D" id="3.80.10.10">
    <property type="entry name" value="Ribonuclease Inhibitor"/>
    <property type="match status" value="1"/>
</dbReference>
<dbReference type="InterPro" id="IPR032675">
    <property type="entry name" value="LRR_dom_sf"/>
</dbReference>
<name>A0A9P6QEB2_9FUNG</name>
<comment type="caution">
    <text evidence="2">The sequence shown here is derived from an EMBL/GenBank/DDBJ whole genome shotgun (WGS) entry which is preliminary data.</text>
</comment>
<proteinExistence type="predicted"/>
<keyword evidence="3" id="KW-1185">Reference proteome</keyword>
<feature type="compositionally biased region" description="Acidic residues" evidence="1">
    <location>
        <begin position="44"/>
        <end position="67"/>
    </location>
</feature>
<sequence>MFDQAVVFLYNNPFAAAGPTIRWSTHELTVRRHAALLTTFLLEADPETGSDGDEDEDDGEVDGEEESKVDGALGDCPHAGDGSYSEDKEAMAKASERHRRFYLNYFQHYRYQNASLVPTEALRRVFPSIVDEDIPHLQRHLARAFMMHNPSQILSLSLNAPDMAYMDIQHAILSLSSLRFLQIDRLTALEAPQMECVMDCITRHNELHGTIKHLTLGGNHDSERYSEGDRSYLVKIVQAFPSLQTLVMSQWADAWSNIGAIPLTSLRRLVMDHGGGRPRLEDADFLSRCERLEILDLYVAEVDPFDELAKRYLTYHHQHHQMFDEQVMQGRTLTQAPPPIRGIPPIHKLYISGEGAHPHLLNAFESAPVALSQTLRVLKVSCLDRLIVDRPSLTWGGGPSIGLQLPFLQELQIQGDIGLEFPFALLRCCPNLISLRIVVNGLESCARPGNDLDPIWTLCKLQVLQLSGNWPITTAWLGQLATRVTGLKMLDLQWCKAVELRQVLEHVGRMPQLRRLGWITESPELVAEWYAVNPLLVIEPIPLQAYYI</sequence>
<dbReference type="AlphaFoldDB" id="A0A9P6QEB2"/>
<evidence type="ECO:0000313" key="3">
    <source>
        <dbReference type="Proteomes" id="UP000807716"/>
    </source>
</evidence>
<evidence type="ECO:0000256" key="1">
    <source>
        <dbReference type="SAM" id="MobiDB-lite"/>
    </source>
</evidence>
<dbReference type="EMBL" id="JAAAJB010000104">
    <property type="protein sequence ID" value="KAG0265955.1"/>
    <property type="molecule type" value="Genomic_DNA"/>
</dbReference>
<organism evidence="2 3">
    <name type="scientific">Actinomortierella ambigua</name>
    <dbReference type="NCBI Taxonomy" id="1343610"/>
    <lineage>
        <taxon>Eukaryota</taxon>
        <taxon>Fungi</taxon>
        <taxon>Fungi incertae sedis</taxon>
        <taxon>Mucoromycota</taxon>
        <taxon>Mortierellomycotina</taxon>
        <taxon>Mortierellomycetes</taxon>
        <taxon>Mortierellales</taxon>
        <taxon>Mortierellaceae</taxon>
        <taxon>Actinomortierella</taxon>
    </lineage>
</organism>
<feature type="region of interest" description="Disordered" evidence="1">
    <location>
        <begin position="43"/>
        <end position="90"/>
    </location>
</feature>
<gene>
    <name evidence="2" type="ORF">DFQ27_000263</name>
</gene>
<dbReference type="OrthoDB" id="2350533at2759"/>
<accession>A0A9P6QEB2</accession>
<dbReference type="SUPFAM" id="SSF52047">
    <property type="entry name" value="RNI-like"/>
    <property type="match status" value="1"/>
</dbReference>
<protein>
    <submittedName>
        <fullName evidence="2">Uncharacterized protein</fullName>
    </submittedName>
</protein>